<dbReference type="InterPro" id="IPR036397">
    <property type="entry name" value="RNaseH_sf"/>
</dbReference>
<dbReference type="EMBL" id="JACGWN010000012">
    <property type="protein sequence ID" value="KAL0416819.1"/>
    <property type="molecule type" value="Genomic_DNA"/>
</dbReference>
<dbReference type="AlphaFoldDB" id="A0AAW2UIL2"/>
<dbReference type="GO" id="GO:0003676">
    <property type="term" value="F:nucleic acid binding"/>
    <property type="evidence" value="ECO:0007669"/>
    <property type="project" value="InterPro"/>
</dbReference>
<reference evidence="3" key="1">
    <citation type="submission" date="2020-06" db="EMBL/GenBank/DDBJ databases">
        <authorList>
            <person name="Li T."/>
            <person name="Hu X."/>
            <person name="Zhang T."/>
            <person name="Song X."/>
            <person name="Zhang H."/>
            <person name="Dai N."/>
            <person name="Sheng W."/>
            <person name="Hou X."/>
            <person name="Wei L."/>
        </authorList>
    </citation>
    <scope>NUCLEOTIDE SEQUENCE</scope>
    <source>
        <strain evidence="3">KEN1</strain>
        <tissue evidence="3">Leaf</tissue>
    </source>
</reference>
<proteinExistence type="predicted"/>
<feature type="domain" description="Reverse transcriptase" evidence="1">
    <location>
        <begin position="127"/>
        <end position="197"/>
    </location>
</feature>
<dbReference type="Pfam" id="PF00078">
    <property type="entry name" value="RVT_1"/>
    <property type="match status" value="1"/>
</dbReference>
<organism evidence="3">
    <name type="scientific">Sesamum latifolium</name>
    <dbReference type="NCBI Taxonomy" id="2727402"/>
    <lineage>
        <taxon>Eukaryota</taxon>
        <taxon>Viridiplantae</taxon>
        <taxon>Streptophyta</taxon>
        <taxon>Embryophyta</taxon>
        <taxon>Tracheophyta</taxon>
        <taxon>Spermatophyta</taxon>
        <taxon>Magnoliopsida</taxon>
        <taxon>eudicotyledons</taxon>
        <taxon>Gunneridae</taxon>
        <taxon>Pentapetalae</taxon>
        <taxon>asterids</taxon>
        <taxon>lamiids</taxon>
        <taxon>Lamiales</taxon>
        <taxon>Pedaliaceae</taxon>
        <taxon>Sesamum</taxon>
    </lineage>
</organism>
<dbReference type="InterPro" id="IPR000477">
    <property type="entry name" value="RT_dom"/>
</dbReference>
<dbReference type="Pfam" id="PF13456">
    <property type="entry name" value="RVT_3"/>
    <property type="match status" value="1"/>
</dbReference>
<dbReference type="Gene3D" id="3.30.70.270">
    <property type="match status" value="1"/>
</dbReference>
<evidence type="ECO:0000313" key="3">
    <source>
        <dbReference type="EMBL" id="KAL0416819.1"/>
    </source>
</evidence>
<dbReference type="InterPro" id="IPR043502">
    <property type="entry name" value="DNA/RNA_pol_sf"/>
</dbReference>
<protein>
    <submittedName>
        <fullName evidence="3">Retrovirus-related Pol polyprotein from transposon gypsy</fullName>
    </submittedName>
</protein>
<dbReference type="CDD" id="cd01647">
    <property type="entry name" value="RT_LTR"/>
    <property type="match status" value="1"/>
</dbReference>
<reference evidence="3" key="2">
    <citation type="journal article" date="2024" name="Plant">
        <title>Genomic evolution and insights into agronomic trait innovations of Sesamum species.</title>
        <authorList>
            <person name="Miao H."/>
            <person name="Wang L."/>
            <person name="Qu L."/>
            <person name="Liu H."/>
            <person name="Sun Y."/>
            <person name="Le M."/>
            <person name="Wang Q."/>
            <person name="Wei S."/>
            <person name="Zheng Y."/>
            <person name="Lin W."/>
            <person name="Duan Y."/>
            <person name="Cao H."/>
            <person name="Xiong S."/>
            <person name="Wang X."/>
            <person name="Wei L."/>
            <person name="Li C."/>
            <person name="Ma Q."/>
            <person name="Ju M."/>
            <person name="Zhao R."/>
            <person name="Li G."/>
            <person name="Mu C."/>
            <person name="Tian Q."/>
            <person name="Mei H."/>
            <person name="Zhang T."/>
            <person name="Gao T."/>
            <person name="Zhang H."/>
        </authorList>
    </citation>
    <scope>NUCLEOTIDE SEQUENCE</scope>
    <source>
        <strain evidence="3">KEN1</strain>
    </source>
</reference>
<dbReference type="InterPro" id="IPR043128">
    <property type="entry name" value="Rev_trsase/Diguanyl_cyclase"/>
</dbReference>
<dbReference type="InterPro" id="IPR002156">
    <property type="entry name" value="RNaseH_domain"/>
</dbReference>
<comment type="caution">
    <text evidence="3">The sequence shown here is derived from an EMBL/GenBank/DDBJ whole genome shotgun (WGS) entry which is preliminary data.</text>
</comment>
<dbReference type="PANTHER" id="PTHR48475:SF2">
    <property type="entry name" value="RIBONUCLEASE H"/>
    <property type="match status" value="1"/>
</dbReference>
<dbReference type="Gene3D" id="3.30.420.10">
    <property type="entry name" value="Ribonuclease H-like superfamily/Ribonuclease H"/>
    <property type="match status" value="1"/>
</dbReference>
<sequence length="467" mass="53453">MEPAEEHKSIELVVGEPDKTTRIGSDMSRSCETMMIEFLRRSIDMFAWSPSDFKGIDTEVIVHRLNVDPMMRPVKQKKRSFGAERNHIIEEEVNKLLDAGYVSEVQYKDWLANVVVVPTASGKWRATYQRLVNRMFKDQIDAIMEVYVDDMLVKSRKEDDHLKDLRQVFEIMRVYGMKLNPNKCTLGVRGGKFLGYMVSERGIEVNPEKIEAIKRLQSPRTLKEVQKLMGIRKSETLSSDPTPIANPKQGEVLFLYQAISEEAVSSVLVREQEKTQNPVYYAQEKKEGWLLHVDGSSNTNNGGAGILLQGPNEVKIEVAARLSFTTNNNKVEYEALILGLQLAYEAGARELNVCTDSQLQIPRNENERAYPLSKFGAMVVGIRSRKVTIMIKEHPAIDEAKEVQVVEEWRLWKNDLVKYLKEATLPEDPIQIKRIKFKATIFTLVEDELYKRTIDGPLLKCLDEERA</sequence>
<dbReference type="GO" id="GO:0004523">
    <property type="term" value="F:RNA-DNA hybrid ribonuclease activity"/>
    <property type="evidence" value="ECO:0007669"/>
    <property type="project" value="InterPro"/>
</dbReference>
<feature type="domain" description="RNase H type-1" evidence="2">
    <location>
        <begin position="293"/>
        <end position="358"/>
    </location>
</feature>
<name>A0AAW2UIL2_9LAMI</name>
<accession>A0AAW2UIL2</accession>
<evidence type="ECO:0000259" key="2">
    <source>
        <dbReference type="Pfam" id="PF13456"/>
    </source>
</evidence>
<dbReference type="PANTHER" id="PTHR48475">
    <property type="entry name" value="RIBONUCLEASE H"/>
    <property type="match status" value="1"/>
</dbReference>
<gene>
    <name evidence="3" type="ORF">Slati_3513800</name>
</gene>
<dbReference type="SUPFAM" id="SSF56672">
    <property type="entry name" value="DNA/RNA polymerases"/>
    <property type="match status" value="1"/>
</dbReference>
<evidence type="ECO:0000259" key="1">
    <source>
        <dbReference type="Pfam" id="PF00078"/>
    </source>
</evidence>